<dbReference type="EMBL" id="LWBP01000254">
    <property type="protein sequence ID" value="OQP45696.1"/>
    <property type="molecule type" value="Genomic_DNA"/>
</dbReference>
<sequence>MQTSLFTYNGNQLYIQNETGIADLTKTQLVLGFGGKEIISTQPVYEELKTKFPNAHIVLCSTAGEIINNRVNDNSVSVAAIELEKTSIQPVSVNIRDFENSFEAGKALIRLINFVNLAYILVISDGSNVNGSELVRGINELVNDRVPVTGGLAGDGTNFQSTVVGLNEKPSGGNIVAIPFYGKSFVVSHASMGGWEIFGPERTVTKSDANQLFEIEGQKALDLYKTYLGTYADELPGSALLFPLGIKINEDDAPIVRTILSIDQETGSMVFAGDIPNGSKVRFMKANFDKLVDAATNAAGQAFQKLPAAPQLALLISCVGRKIILGKRTEEEVEAVADTFGNKTLLTGFYSYGEISPFNDNSKCELHNQTMTITTFDEL</sequence>
<feature type="domain" description="FIST C-domain" evidence="2">
    <location>
        <begin position="220"/>
        <end position="358"/>
    </location>
</feature>
<dbReference type="Pfam" id="PF08495">
    <property type="entry name" value="FIST"/>
    <property type="match status" value="1"/>
</dbReference>
<dbReference type="PANTHER" id="PTHR40252:SF2">
    <property type="entry name" value="BLR0328 PROTEIN"/>
    <property type="match status" value="1"/>
</dbReference>
<gene>
    <name evidence="3" type="ORF">A4R26_09375</name>
</gene>
<proteinExistence type="predicted"/>
<dbReference type="SMART" id="SM00897">
    <property type="entry name" value="FIST"/>
    <property type="match status" value="1"/>
</dbReference>
<dbReference type="AlphaFoldDB" id="A0A1V9EHU0"/>
<dbReference type="RefSeq" id="WP_081171386.1">
    <property type="nucleotide sequence ID" value="NZ_LWBP01000254.1"/>
</dbReference>
<dbReference type="InterPro" id="IPR019494">
    <property type="entry name" value="FIST_C"/>
</dbReference>
<protein>
    <submittedName>
        <fullName evidence="3">Histidine kinase</fullName>
    </submittedName>
</protein>
<reference evidence="4" key="1">
    <citation type="submission" date="2016-04" db="EMBL/GenBank/DDBJ databases">
        <authorList>
            <person name="Chen L."/>
            <person name="Zhuang W."/>
            <person name="Wang G."/>
        </authorList>
    </citation>
    <scope>NUCLEOTIDE SEQUENCE [LARGE SCALE GENOMIC DNA]</scope>
    <source>
        <strain evidence="4">208</strain>
    </source>
</reference>
<feature type="domain" description="FIST" evidence="1">
    <location>
        <begin position="26"/>
        <end position="219"/>
    </location>
</feature>
<dbReference type="SMART" id="SM01204">
    <property type="entry name" value="FIST_C"/>
    <property type="match status" value="1"/>
</dbReference>
<dbReference type="STRING" id="550983.A4R26_09375"/>
<name>A0A1V9EHU0_9BACT</name>
<keyword evidence="3" id="KW-0808">Transferase</keyword>
<dbReference type="InterPro" id="IPR013702">
    <property type="entry name" value="FIST_domain_N"/>
</dbReference>
<dbReference type="OrthoDB" id="9770435at2"/>
<dbReference type="PANTHER" id="PTHR40252">
    <property type="entry name" value="BLR0328 PROTEIN"/>
    <property type="match status" value="1"/>
</dbReference>
<keyword evidence="4" id="KW-1185">Reference proteome</keyword>
<evidence type="ECO:0000259" key="2">
    <source>
        <dbReference type="SMART" id="SM01204"/>
    </source>
</evidence>
<dbReference type="Proteomes" id="UP000192276">
    <property type="component" value="Unassembled WGS sequence"/>
</dbReference>
<dbReference type="GO" id="GO:0016301">
    <property type="term" value="F:kinase activity"/>
    <property type="evidence" value="ECO:0007669"/>
    <property type="project" value="UniProtKB-KW"/>
</dbReference>
<organism evidence="3 4">
    <name type="scientific">Niastella populi</name>
    <dbReference type="NCBI Taxonomy" id="550983"/>
    <lineage>
        <taxon>Bacteria</taxon>
        <taxon>Pseudomonadati</taxon>
        <taxon>Bacteroidota</taxon>
        <taxon>Chitinophagia</taxon>
        <taxon>Chitinophagales</taxon>
        <taxon>Chitinophagaceae</taxon>
        <taxon>Niastella</taxon>
    </lineage>
</organism>
<evidence type="ECO:0000313" key="3">
    <source>
        <dbReference type="EMBL" id="OQP45696.1"/>
    </source>
</evidence>
<accession>A0A1V9EHU0</accession>
<evidence type="ECO:0000313" key="4">
    <source>
        <dbReference type="Proteomes" id="UP000192276"/>
    </source>
</evidence>
<keyword evidence="3" id="KW-0418">Kinase</keyword>
<evidence type="ECO:0000259" key="1">
    <source>
        <dbReference type="SMART" id="SM00897"/>
    </source>
</evidence>
<comment type="caution">
    <text evidence="3">The sequence shown here is derived from an EMBL/GenBank/DDBJ whole genome shotgun (WGS) entry which is preliminary data.</text>
</comment>
<dbReference type="Pfam" id="PF10442">
    <property type="entry name" value="FIST_C"/>
    <property type="match status" value="1"/>
</dbReference>